<organism evidence="4 5">
    <name type="scientific">Candidatus Curtissbacteria bacterium RIFCSPHIGHO2_12_FULL_38_9b</name>
    <dbReference type="NCBI Taxonomy" id="1797720"/>
    <lineage>
        <taxon>Bacteria</taxon>
        <taxon>Candidatus Curtissiibacteriota</taxon>
    </lineage>
</organism>
<feature type="domain" description="Glycosyl transferase family 1" evidence="2">
    <location>
        <begin position="203"/>
        <end position="372"/>
    </location>
</feature>
<dbReference type="AlphaFoldDB" id="A0A1F5GYZ8"/>
<protein>
    <recommendedName>
        <fullName evidence="6">Glycosyl transferase family 1 domain-containing protein</fullName>
    </recommendedName>
</protein>
<dbReference type="GO" id="GO:0016757">
    <property type="term" value="F:glycosyltransferase activity"/>
    <property type="evidence" value="ECO:0007669"/>
    <property type="project" value="InterPro"/>
</dbReference>
<dbReference type="CDD" id="cd03809">
    <property type="entry name" value="GT4_MtfB-like"/>
    <property type="match status" value="1"/>
</dbReference>
<dbReference type="Proteomes" id="UP000176666">
    <property type="component" value="Unassembled WGS sequence"/>
</dbReference>
<keyword evidence="1" id="KW-0808">Transferase</keyword>
<reference evidence="4 5" key="1">
    <citation type="journal article" date="2016" name="Nat. Commun.">
        <title>Thousands of microbial genomes shed light on interconnected biogeochemical processes in an aquifer system.</title>
        <authorList>
            <person name="Anantharaman K."/>
            <person name="Brown C.T."/>
            <person name="Hug L.A."/>
            <person name="Sharon I."/>
            <person name="Castelle C.J."/>
            <person name="Probst A.J."/>
            <person name="Thomas B.C."/>
            <person name="Singh A."/>
            <person name="Wilkins M.J."/>
            <person name="Karaoz U."/>
            <person name="Brodie E.L."/>
            <person name="Williams K.H."/>
            <person name="Hubbard S.S."/>
            <person name="Banfield J.F."/>
        </authorList>
    </citation>
    <scope>NUCLEOTIDE SEQUENCE [LARGE SCALE GENOMIC DNA]</scope>
</reference>
<dbReference type="Gene3D" id="3.40.50.2000">
    <property type="entry name" value="Glycogen Phosphorylase B"/>
    <property type="match status" value="2"/>
</dbReference>
<proteinExistence type="predicted"/>
<dbReference type="InterPro" id="IPR001296">
    <property type="entry name" value="Glyco_trans_1"/>
</dbReference>
<dbReference type="PANTHER" id="PTHR46401">
    <property type="entry name" value="GLYCOSYLTRANSFERASE WBBK-RELATED"/>
    <property type="match status" value="1"/>
</dbReference>
<dbReference type="Pfam" id="PF13439">
    <property type="entry name" value="Glyco_transf_4"/>
    <property type="match status" value="1"/>
</dbReference>
<dbReference type="EMBL" id="MFBJ01000013">
    <property type="protein sequence ID" value="OGD97025.1"/>
    <property type="molecule type" value="Genomic_DNA"/>
</dbReference>
<dbReference type="GO" id="GO:0009103">
    <property type="term" value="P:lipopolysaccharide biosynthetic process"/>
    <property type="evidence" value="ECO:0007669"/>
    <property type="project" value="TreeGrafter"/>
</dbReference>
<evidence type="ECO:0000313" key="5">
    <source>
        <dbReference type="Proteomes" id="UP000176666"/>
    </source>
</evidence>
<comment type="caution">
    <text evidence="4">The sequence shown here is derived from an EMBL/GenBank/DDBJ whole genome shotgun (WGS) entry which is preliminary data.</text>
</comment>
<dbReference type="Pfam" id="PF00534">
    <property type="entry name" value="Glycos_transf_1"/>
    <property type="match status" value="1"/>
</dbReference>
<dbReference type="SUPFAM" id="SSF53756">
    <property type="entry name" value="UDP-Glycosyltransferase/glycogen phosphorylase"/>
    <property type="match status" value="1"/>
</dbReference>
<sequence>MKIGIDARFVGPEGTGLGKYTEKLIENLVKIDKINQYSIFLHKSNWNYLNLKSRNFSKIFTNVPWYSLEEQTNLPKIFNSQNLDLLHVPHFNVPLFYRKKIIVTIHDLIHHEFSQESSTTKPPLIFRGKRFAYKYVIKSAIARSSKIIAPSKYTKSQIIKTFKINSSRIKVIYEAAEEEYFKKAKISKQKLNELLETYNIYSPFLLYVGNAYPHKNLNNLLDAFKLLVHSSQLSVHSSKSVNREQTTDNLGLVIVCPRDIFWHRLNKEIVTNNLSNRVKTLGYIQPEELVNFFKTAKAYIFPTLSEGFGIPGLNAMAAGLPVAASNIPTLKEVYGNNVLFFNPKNPVDISKKISQIVINKKLRADLIKKGYSQAKKYSWIKMAEDTLKVYESTK</sequence>
<dbReference type="PANTHER" id="PTHR46401:SF2">
    <property type="entry name" value="GLYCOSYLTRANSFERASE WBBK-RELATED"/>
    <property type="match status" value="1"/>
</dbReference>
<evidence type="ECO:0008006" key="6">
    <source>
        <dbReference type="Google" id="ProtNLM"/>
    </source>
</evidence>
<name>A0A1F5GYZ8_9BACT</name>
<feature type="domain" description="Glycosyltransferase subfamily 4-like N-terminal" evidence="3">
    <location>
        <begin position="61"/>
        <end position="173"/>
    </location>
</feature>
<evidence type="ECO:0000259" key="3">
    <source>
        <dbReference type="Pfam" id="PF13439"/>
    </source>
</evidence>
<evidence type="ECO:0000256" key="1">
    <source>
        <dbReference type="ARBA" id="ARBA00022679"/>
    </source>
</evidence>
<dbReference type="InterPro" id="IPR028098">
    <property type="entry name" value="Glyco_trans_4-like_N"/>
</dbReference>
<evidence type="ECO:0000313" key="4">
    <source>
        <dbReference type="EMBL" id="OGD97025.1"/>
    </source>
</evidence>
<accession>A0A1F5GYZ8</accession>
<evidence type="ECO:0000259" key="2">
    <source>
        <dbReference type="Pfam" id="PF00534"/>
    </source>
</evidence>
<gene>
    <name evidence="4" type="ORF">A3F02_02765</name>
</gene>